<feature type="compositionally biased region" description="Low complexity" evidence="2">
    <location>
        <begin position="1065"/>
        <end position="1079"/>
    </location>
</feature>
<keyword evidence="7" id="KW-1185">Reference proteome</keyword>
<name>A0ABN2CHK9_9ACTN</name>
<reference evidence="6 7" key="1">
    <citation type="journal article" date="2019" name="Int. J. Syst. Evol. Microbiol.">
        <title>The Global Catalogue of Microorganisms (GCM) 10K type strain sequencing project: providing services to taxonomists for standard genome sequencing and annotation.</title>
        <authorList>
            <consortium name="The Broad Institute Genomics Platform"/>
            <consortium name="The Broad Institute Genome Sequencing Center for Infectious Disease"/>
            <person name="Wu L."/>
            <person name="Ma J."/>
        </authorList>
    </citation>
    <scope>NUCLEOTIDE SEQUENCE [LARGE SCALE GENOMIC DNA]</scope>
    <source>
        <strain evidence="6 7">JCM 14303</strain>
    </source>
</reference>
<feature type="domain" description="DUF6531" evidence="4">
    <location>
        <begin position="177"/>
        <end position="249"/>
    </location>
</feature>
<dbReference type="Pfam" id="PF25023">
    <property type="entry name" value="TEN_YD-shell"/>
    <property type="match status" value="1"/>
</dbReference>
<feature type="chain" id="PRO_5047316635" description="RHS repeat-associated protein" evidence="3">
    <location>
        <begin position="31"/>
        <end position="1370"/>
    </location>
</feature>
<gene>
    <name evidence="6" type="ORF">GCM10009741_74490</name>
</gene>
<sequence>MRAARRTLSALLAFFILIPVIAVTSPAAYAEDGTCIHVDMSITAGGELLTKGPQIANDGGFGHAGTGQTFTFKARTFAPSMNICAMQLTDARTWQVSGWPCTNYPKPKPARTQSLSWSVTVPLDCEVSSSPALLAASLTNGKGSATGNVNIYAGAPGFVLPDKQARGLFGPFAMQSDPVNSLTGALTAVETDAVVAGLGVPLRVDRTYNSNDPTTGSLGPGWRSSYSDKLVVTGRSATYLASDGREIAFTQRGTGFVVELGAARFTLGRSGTDYVLTDVDQQRMRFSSSGELLSILDRNGQGLTITRESGRIGSVVNGRRSLDYSYDDAGLLTAVVLAAPGADARRVQYEYTDGKLVAVTSPGGVRTEYGYDAAGRLTSEKRGDGNRPTLATEYDENGRVVSQTDGKGAKSTWTWEDAGIRGKSTMTDPTGGRWINEYERNWLVRQIDPTGVAVTFHYDSMGNLIRVFDPLGHGARHTYDALGRVTSSTDAGGFTTRRSYNSSNDPVSATDPLGRRSTFGYDARGNLVSTLYAGRTSSVTYDQRGLPVSVRDSSGRTSRSTYSPDGDLTSTTDPGGNVTKYEVDGWGRPTKVTGPRGQSTTFTYSADDQPLEQHGPLDQNTRLEYDDRGRLSASTDARGGTTRYRYDDASQLVSVTAPSLPEATAEFDASGRLVKQTDASGRSQTSSYDAAGRLTATTYGGRTWRFSHDKAGRLVRTTLPSGKSASFTLDARGAITRVDYSDKTPSNSFTWDAAGRRTTMTDVGGVTRFGYDTFDRLTSVSRPGSAVAYQWDPAGNLQSRSAAGHTETYTWDAVNRLTSAKVDGKPAATYAYDVARGSITTQRPSGLTETRRYDLLGRETELRLSQPGEPLRTVASSYDANGNLVLTNDSATGKAAYTYDALDQLTAVCYAVDQCTDGAEDYIRYAYDGAGNRTWEQRPSGTKWSLFGPGNELQGSITAPQGYPRLPPVGRFNTYDADGNLTSDGTTTYTWTAAGKPASSTTATGKTTYTHAADGRRLTESTPGQTTRYLWDPLSPQILSTTDGTTTTRHTYGRGLLSTATLNRTTTHTTTPTGTVLSTGDDPRSYEPFGTPRGPAPRGSTPSPAFTGGLQLPNGNYLLGQREYDPSAGTFLSPDQGASSHPYAYAGNNPLTNTDLTGLNDINGTLTDVSHVSGWISIGTFTVAVGCTIYRPCAPAIPILMQVSSATGMASGLSGGVLTAEACVVKGNCSDLATNLAMVGISSRLPGGTAQAAQQFQHQTGLRTRLIHFRPNAADPKWGLTALHLDKHVFGSGSKSLRSIDPGGTTDQWFQYIQELASRPPSASQSNGIQDIIGMFPRADGSGDFKLGIRVSPNEDGSFDLVTILTKQVP</sequence>
<evidence type="ECO:0000313" key="6">
    <source>
        <dbReference type="EMBL" id="GAA1558644.1"/>
    </source>
</evidence>
<dbReference type="NCBIfam" id="TIGR01643">
    <property type="entry name" value="YD_repeat_2x"/>
    <property type="match status" value="11"/>
</dbReference>
<dbReference type="EMBL" id="BAAANC010000005">
    <property type="protein sequence ID" value="GAA1558644.1"/>
    <property type="molecule type" value="Genomic_DNA"/>
</dbReference>
<proteinExistence type="predicted"/>
<feature type="region of interest" description="Disordered" evidence="2">
    <location>
        <begin position="543"/>
        <end position="622"/>
    </location>
</feature>
<evidence type="ECO:0000256" key="2">
    <source>
        <dbReference type="SAM" id="MobiDB-lite"/>
    </source>
</evidence>
<dbReference type="PANTHER" id="PTHR32305">
    <property type="match status" value="1"/>
</dbReference>
<feature type="signal peptide" evidence="3">
    <location>
        <begin position="1"/>
        <end position="30"/>
    </location>
</feature>
<feature type="compositionally biased region" description="Polar residues" evidence="2">
    <location>
        <begin position="490"/>
        <end position="507"/>
    </location>
</feature>
<dbReference type="InterPro" id="IPR050708">
    <property type="entry name" value="T6SS_VgrG/RHS"/>
</dbReference>
<dbReference type="NCBIfam" id="TIGR03696">
    <property type="entry name" value="Rhs_assc_core"/>
    <property type="match status" value="1"/>
</dbReference>
<dbReference type="PANTHER" id="PTHR32305:SF15">
    <property type="entry name" value="PROTEIN RHSA-RELATED"/>
    <property type="match status" value="1"/>
</dbReference>
<evidence type="ECO:0000313" key="7">
    <source>
        <dbReference type="Proteomes" id="UP001500363"/>
    </source>
</evidence>
<keyword evidence="1" id="KW-0677">Repeat</keyword>
<protein>
    <recommendedName>
        <fullName evidence="8">RHS repeat-associated protein</fullName>
    </recommendedName>
</protein>
<dbReference type="Gene3D" id="2.180.10.10">
    <property type="entry name" value="RHS repeat-associated core"/>
    <property type="match status" value="3"/>
</dbReference>
<feature type="domain" description="Teneurin-like YD-shell" evidence="5">
    <location>
        <begin position="367"/>
        <end position="574"/>
    </location>
</feature>
<comment type="caution">
    <text evidence="6">The sequence shown here is derived from an EMBL/GenBank/DDBJ whole genome shotgun (WGS) entry which is preliminary data.</text>
</comment>
<dbReference type="InterPro" id="IPR045351">
    <property type="entry name" value="DUF6531"/>
</dbReference>
<dbReference type="Pfam" id="PF05593">
    <property type="entry name" value="RHS_repeat"/>
    <property type="match status" value="5"/>
</dbReference>
<keyword evidence="3" id="KW-0732">Signal</keyword>
<feature type="region of interest" description="Disordered" evidence="2">
    <location>
        <begin position="490"/>
        <end position="516"/>
    </location>
</feature>
<evidence type="ECO:0000256" key="1">
    <source>
        <dbReference type="ARBA" id="ARBA00022737"/>
    </source>
</evidence>
<feature type="compositionally biased region" description="Polar residues" evidence="2">
    <location>
        <begin position="596"/>
        <end position="606"/>
    </location>
</feature>
<accession>A0ABN2CHK9</accession>
<evidence type="ECO:0000256" key="3">
    <source>
        <dbReference type="SAM" id="SignalP"/>
    </source>
</evidence>
<dbReference type="Pfam" id="PF20148">
    <property type="entry name" value="DUF6531"/>
    <property type="match status" value="1"/>
</dbReference>
<evidence type="ECO:0000259" key="5">
    <source>
        <dbReference type="Pfam" id="PF25023"/>
    </source>
</evidence>
<organism evidence="6 7">
    <name type="scientific">Kribbella lupini</name>
    <dbReference type="NCBI Taxonomy" id="291602"/>
    <lineage>
        <taxon>Bacteria</taxon>
        <taxon>Bacillati</taxon>
        <taxon>Actinomycetota</taxon>
        <taxon>Actinomycetes</taxon>
        <taxon>Propionibacteriales</taxon>
        <taxon>Kribbellaceae</taxon>
        <taxon>Kribbella</taxon>
    </lineage>
</organism>
<evidence type="ECO:0008006" key="8">
    <source>
        <dbReference type="Google" id="ProtNLM"/>
    </source>
</evidence>
<dbReference type="InterPro" id="IPR031325">
    <property type="entry name" value="RHS_repeat"/>
</dbReference>
<dbReference type="InterPro" id="IPR006530">
    <property type="entry name" value="YD"/>
</dbReference>
<evidence type="ECO:0000259" key="4">
    <source>
        <dbReference type="Pfam" id="PF20148"/>
    </source>
</evidence>
<feature type="compositionally biased region" description="Polar residues" evidence="2">
    <location>
        <begin position="551"/>
        <end position="574"/>
    </location>
</feature>
<dbReference type="InterPro" id="IPR056823">
    <property type="entry name" value="TEN-like_YD-shell"/>
</dbReference>
<feature type="region of interest" description="Disordered" evidence="2">
    <location>
        <begin position="1065"/>
        <end position="1102"/>
    </location>
</feature>
<dbReference type="InterPro" id="IPR022385">
    <property type="entry name" value="Rhs_assc_core"/>
</dbReference>
<dbReference type="Proteomes" id="UP001500363">
    <property type="component" value="Unassembled WGS sequence"/>
</dbReference>